<keyword evidence="3 6" id="KW-0812">Transmembrane</keyword>
<evidence type="ECO:0000313" key="9">
    <source>
        <dbReference type="Proteomes" id="UP001500886"/>
    </source>
</evidence>
<keyword evidence="9" id="KW-1185">Reference proteome</keyword>
<dbReference type="PANTHER" id="PTHR30561">
    <property type="entry name" value="SMR FAMILY PROTON-DEPENDENT DRUG EFFLUX TRANSPORTER SUGE"/>
    <property type="match status" value="1"/>
</dbReference>
<dbReference type="SUPFAM" id="SSF103481">
    <property type="entry name" value="Multidrug resistance efflux transporter EmrE"/>
    <property type="match status" value="1"/>
</dbReference>
<sequence>MRVSAAGKGMQGRARHRDRAAVRGTGGKLMAWLLVVVAGLLETGFAVCLKLSHGFTRLWPTIAFACFALGSFGLLTLSLRKLDVGPAYAVWTGIGAAGTAIYGMVFLGDLVSTLKIVSISLVIVGVIGLQLSGSSH</sequence>
<feature type="transmembrane region" description="Helical" evidence="7">
    <location>
        <begin position="29"/>
        <end position="52"/>
    </location>
</feature>
<evidence type="ECO:0000256" key="3">
    <source>
        <dbReference type="ARBA" id="ARBA00022692"/>
    </source>
</evidence>
<dbReference type="Gene3D" id="1.10.3730.20">
    <property type="match status" value="1"/>
</dbReference>
<accession>A0ABN3U630</accession>
<comment type="similarity">
    <text evidence="6">Belongs to the drug/metabolite transporter (DMT) superfamily. Small multidrug resistance (SMR) (TC 2.A.7.1) family.</text>
</comment>
<proteinExistence type="inferred from homology"/>
<dbReference type="EMBL" id="BAAASL010000022">
    <property type="protein sequence ID" value="GAA2723238.1"/>
    <property type="molecule type" value="Genomic_DNA"/>
</dbReference>
<dbReference type="InterPro" id="IPR000390">
    <property type="entry name" value="Small_drug/metabolite_transptr"/>
</dbReference>
<keyword evidence="5 7" id="KW-0472">Membrane</keyword>
<keyword evidence="2" id="KW-1003">Cell membrane</keyword>
<keyword evidence="4 7" id="KW-1133">Transmembrane helix</keyword>
<protein>
    <submittedName>
        <fullName evidence="8">Multidrug efflux SMR transporter</fullName>
    </submittedName>
</protein>
<evidence type="ECO:0000256" key="4">
    <source>
        <dbReference type="ARBA" id="ARBA00022989"/>
    </source>
</evidence>
<evidence type="ECO:0000313" key="8">
    <source>
        <dbReference type="EMBL" id="GAA2723238.1"/>
    </source>
</evidence>
<comment type="caution">
    <text evidence="8">The sequence shown here is derived from an EMBL/GenBank/DDBJ whole genome shotgun (WGS) entry which is preliminary data.</text>
</comment>
<evidence type="ECO:0000256" key="1">
    <source>
        <dbReference type="ARBA" id="ARBA00004651"/>
    </source>
</evidence>
<feature type="transmembrane region" description="Helical" evidence="7">
    <location>
        <begin position="89"/>
        <end position="107"/>
    </location>
</feature>
<feature type="transmembrane region" description="Helical" evidence="7">
    <location>
        <begin position="113"/>
        <end position="131"/>
    </location>
</feature>
<evidence type="ECO:0000256" key="5">
    <source>
        <dbReference type="ARBA" id="ARBA00023136"/>
    </source>
</evidence>
<reference evidence="8 9" key="1">
    <citation type="journal article" date="2019" name="Int. J. Syst. Evol. Microbiol.">
        <title>The Global Catalogue of Microorganisms (GCM) 10K type strain sequencing project: providing services to taxonomists for standard genome sequencing and annotation.</title>
        <authorList>
            <consortium name="The Broad Institute Genomics Platform"/>
            <consortium name="The Broad Institute Genome Sequencing Center for Infectious Disease"/>
            <person name="Wu L."/>
            <person name="Ma J."/>
        </authorList>
    </citation>
    <scope>NUCLEOTIDE SEQUENCE [LARGE SCALE GENOMIC DNA]</scope>
    <source>
        <strain evidence="8 9">JCM 4542</strain>
    </source>
</reference>
<organism evidence="8 9">
    <name type="scientific">Streptomyces luteosporeus</name>
    <dbReference type="NCBI Taxonomy" id="173856"/>
    <lineage>
        <taxon>Bacteria</taxon>
        <taxon>Bacillati</taxon>
        <taxon>Actinomycetota</taxon>
        <taxon>Actinomycetes</taxon>
        <taxon>Kitasatosporales</taxon>
        <taxon>Streptomycetaceae</taxon>
        <taxon>Streptomyces</taxon>
    </lineage>
</organism>
<evidence type="ECO:0000256" key="7">
    <source>
        <dbReference type="SAM" id="Phobius"/>
    </source>
</evidence>
<dbReference type="PANTHER" id="PTHR30561:SF21">
    <property type="entry name" value="MOLECULAR CHAPERONE"/>
    <property type="match status" value="1"/>
</dbReference>
<comment type="subcellular location">
    <subcellularLocation>
        <location evidence="1 6">Cell membrane</location>
        <topology evidence="1 6">Multi-pass membrane protein</topology>
    </subcellularLocation>
</comment>
<feature type="transmembrane region" description="Helical" evidence="7">
    <location>
        <begin position="58"/>
        <end position="77"/>
    </location>
</feature>
<dbReference type="InterPro" id="IPR045324">
    <property type="entry name" value="Small_multidrug_res"/>
</dbReference>
<dbReference type="Proteomes" id="UP001500886">
    <property type="component" value="Unassembled WGS sequence"/>
</dbReference>
<evidence type="ECO:0000256" key="6">
    <source>
        <dbReference type="RuleBase" id="RU003942"/>
    </source>
</evidence>
<gene>
    <name evidence="8" type="ORF">GCM10010315_50170</name>
</gene>
<evidence type="ECO:0000256" key="2">
    <source>
        <dbReference type="ARBA" id="ARBA00022475"/>
    </source>
</evidence>
<name>A0ABN3U630_9ACTN</name>
<dbReference type="InterPro" id="IPR037185">
    <property type="entry name" value="EmrE-like"/>
</dbReference>
<dbReference type="Pfam" id="PF00893">
    <property type="entry name" value="Multi_Drug_Res"/>
    <property type="match status" value="1"/>
</dbReference>